<protein>
    <recommendedName>
        <fullName evidence="3">Protein kinase domain-containing protein</fullName>
    </recommendedName>
</protein>
<name>A0A6A6XK86_9PLEO</name>
<accession>A0A6A6XK86</accession>
<organism evidence="1 2">
    <name type="scientific">Melanomma pulvis-pyrius CBS 109.77</name>
    <dbReference type="NCBI Taxonomy" id="1314802"/>
    <lineage>
        <taxon>Eukaryota</taxon>
        <taxon>Fungi</taxon>
        <taxon>Dikarya</taxon>
        <taxon>Ascomycota</taxon>
        <taxon>Pezizomycotina</taxon>
        <taxon>Dothideomycetes</taxon>
        <taxon>Pleosporomycetidae</taxon>
        <taxon>Pleosporales</taxon>
        <taxon>Melanommataceae</taxon>
        <taxon>Melanomma</taxon>
    </lineage>
</organism>
<keyword evidence="2" id="KW-1185">Reference proteome</keyword>
<sequence>ISGILIELIEGFTLAGLSPSTTPGPSCQSIVDQAIANVHILSDNAVLNEDVRASNILVSPKLNGGYRVCAIDFAQCRIRGKDESDLEWGRAKWTQDEEGAVGLVMQKRLAKQGFELKFEHSMRYLEWAEREEDTAS</sequence>
<dbReference type="Proteomes" id="UP000799757">
    <property type="component" value="Unassembled WGS sequence"/>
</dbReference>
<evidence type="ECO:0000313" key="2">
    <source>
        <dbReference type="Proteomes" id="UP000799757"/>
    </source>
</evidence>
<dbReference type="EMBL" id="MU001820">
    <property type="protein sequence ID" value="KAF2796859.1"/>
    <property type="molecule type" value="Genomic_DNA"/>
</dbReference>
<evidence type="ECO:0008006" key="3">
    <source>
        <dbReference type="Google" id="ProtNLM"/>
    </source>
</evidence>
<dbReference type="OrthoDB" id="5134445at2759"/>
<reference evidence="1" key="1">
    <citation type="journal article" date="2020" name="Stud. Mycol.">
        <title>101 Dothideomycetes genomes: a test case for predicting lifestyles and emergence of pathogens.</title>
        <authorList>
            <person name="Haridas S."/>
            <person name="Albert R."/>
            <person name="Binder M."/>
            <person name="Bloem J."/>
            <person name="Labutti K."/>
            <person name="Salamov A."/>
            <person name="Andreopoulos B."/>
            <person name="Baker S."/>
            <person name="Barry K."/>
            <person name="Bills G."/>
            <person name="Bluhm B."/>
            <person name="Cannon C."/>
            <person name="Castanera R."/>
            <person name="Culley D."/>
            <person name="Daum C."/>
            <person name="Ezra D."/>
            <person name="Gonzalez J."/>
            <person name="Henrissat B."/>
            <person name="Kuo A."/>
            <person name="Liang C."/>
            <person name="Lipzen A."/>
            <person name="Lutzoni F."/>
            <person name="Magnuson J."/>
            <person name="Mondo S."/>
            <person name="Nolan M."/>
            <person name="Ohm R."/>
            <person name="Pangilinan J."/>
            <person name="Park H.-J."/>
            <person name="Ramirez L."/>
            <person name="Alfaro M."/>
            <person name="Sun H."/>
            <person name="Tritt A."/>
            <person name="Yoshinaga Y."/>
            <person name="Zwiers L.-H."/>
            <person name="Turgeon B."/>
            <person name="Goodwin S."/>
            <person name="Spatafora J."/>
            <person name="Crous P."/>
            <person name="Grigoriev I."/>
        </authorList>
    </citation>
    <scope>NUCLEOTIDE SEQUENCE</scope>
    <source>
        <strain evidence="1">CBS 109.77</strain>
    </source>
</reference>
<evidence type="ECO:0000313" key="1">
    <source>
        <dbReference type="EMBL" id="KAF2796859.1"/>
    </source>
</evidence>
<feature type="non-terminal residue" evidence="1">
    <location>
        <position position="1"/>
    </location>
</feature>
<gene>
    <name evidence="1" type="ORF">K505DRAFT_236734</name>
</gene>
<dbReference type="AlphaFoldDB" id="A0A6A6XK86"/>
<proteinExistence type="predicted"/>